<dbReference type="KEGG" id="ain:Acin_0726"/>
<proteinExistence type="predicted"/>
<feature type="compositionally biased region" description="Basic residues" evidence="1">
    <location>
        <begin position="101"/>
        <end position="115"/>
    </location>
</feature>
<protein>
    <submittedName>
        <fullName evidence="2">Uncharacterized protein</fullName>
    </submittedName>
</protein>
<reference evidence="2 3" key="1">
    <citation type="journal article" date="2011" name="J. Bacteriol.">
        <title>Complete genome sequence of Acidaminococcus intestini RYC-MR95, a Gram-negative bacterium from the phylum Firmicutes.</title>
        <authorList>
            <person name="D'Auria G."/>
            <person name="Galan J.C."/>
            <person name="Rodriguez-Alcayna M."/>
            <person name="Moya A."/>
            <person name="Baquero F."/>
            <person name="Latorre A."/>
        </authorList>
    </citation>
    <scope>NUCLEOTIDE SEQUENCE [LARGE SCALE GENOMIC DNA]</scope>
    <source>
        <strain evidence="2 3">RyC-MR95</strain>
    </source>
</reference>
<accession>G4Q4P8</accession>
<dbReference type="Proteomes" id="UP000007093">
    <property type="component" value="Chromosome"/>
</dbReference>
<sequence length="123" mass="14106">MEVGAPRIWIHLNRIRKKQMEEKIGTGHSLHDVVSLQLFSSHLNQSEPHSNHVNRRKTRTHGAKLPLLIHHQKDLPSALQNQVAFGPPPWQGGTAFAVSKAKTRRGKHRGKRLERKRLEDKKT</sequence>
<evidence type="ECO:0000256" key="1">
    <source>
        <dbReference type="SAM" id="MobiDB-lite"/>
    </source>
</evidence>
<dbReference type="HOGENOM" id="CLU_2010302_0_0_9"/>
<dbReference type="EMBL" id="CP003058">
    <property type="protein sequence ID" value="AEQ21961.1"/>
    <property type="molecule type" value="Genomic_DNA"/>
</dbReference>
<dbReference type="AlphaFoldDB" id="G4Q4P8"/>
<keyword evidence="3" id="KW-1185">Reference proteome</keyword>
<gene>
    <name evidence="2" type="ordered locus">Acin_0726</name>
</gene>
<evidence type="ECO:0000313" key="3">
    <source>
        <dbReference type="Proteomes" id="UP000007093"/>
    </source>
</evidence>
<name>G4Q4P8_ACIIR</name>
<dbReference type="InParanoid" id="G4Q4P8"/>
<feature type="region of interest" description="Disordered" evidence="1">
    <location>
        <begin position="81"/>
        <end position="123"/>
    </location>
</feature>
<evidence type="ECO:0000313" key="2">
    <source>
        <dbReference type="EMBL" id="AEQ21961.1"/>
    </source>
</evidence>
<organism evidence="2 3">
    <name type="scientific">Acidaminococcus intestini (strain RyC-MR95)</name>
    <dbReference type="NCBI Taxonomy" id="568816"/>
    <lineage>
        <taxon>Bacteria</taxon>
        <taxon>Bacillati</taxon>
        <taxon>Bacillota</taxon>
        <taxon>Negativicutes</taxon>
        <taxon>Acidaminococcales</taxon>
        <taxon>Acidaminococcaceae</taxon>
        <taxon>Acidaminococcus</taxon>
    </lineage>
</organism>